<feature type="region of interest" description="Disordered" evidence="2">
    <location>
        <begin position="507"/>
        <end position="612"/>
    </location>
</feature>
<evidence type="ECO:0000313" key="5">
    <source>
        <dbReference type="Proteomes" id="UP000054107"/>
    </source>
</evidence>
<accession>A0A0B7MQA8</accession>
<proteinExistence type="inferred from homology"/>
<dbReference type="NCBIfam" id="TIGR01891">
    <property type="entry name" value="amidohydrolases"/>
    <property type="match status" value="1"/>
</dbReference>
<name>A0A0B7MQA8_9FUNG</name>
<dbReference type="CDD" id="cd05672">
    <property type="entry name" value="M20_ACY1L2-like"/>
    <property type="match status" value="1"/>
</dbReference>
<dbReference type="InterPro" id="IPR002933">
    <property type="entry name" value="Peptidase_M20"/>
</dbReference>
<dbReference type="SUPFAM" id="SSF53187">
    <property type="entry name" value="Zn-dependent exopeptidases"/>
    <property type="match status" value="1"/>
</dbReference>
<dbReference type="InterPro" id="IPR011650">
    <property type="entry name" value="Peptidase_M20_dimer"/>
</dbReference>
<dbReference type="InterPro" id="IPR052030">
    <property type="entry name" value="Peptidase_M20/M20A_hydrolases"/>
</dbReference>
<dbReference type="Pfam" id="PF01546">
    <property type="entry name" value="Peptidase_M20"/>
    <property type="match status" value="1"/>
</dbReference>
<dbReference type="InterPro" id="IPR036264">
    <property type="entry name" value="Bact_exopeptidase_dim_dom"/>
</dbReference>
<evidence type="ECO:0000259" key="3">
    <source>
        <dbReference type="Pfam" id="PF07687"/>
    </source>
</evidence>
<dbReference type="Pfam" id="PF07687">
    <property type="entry name" value="M20_dimer"/>
    <property type="match status" value="1"/>
</dbReference>
<feature type="compositionally biased region" description="Polar residues" evidence="2">
    <location>
        <begin position="895"/>
        <end position="907"/>
    </location>
</feature>
<dbReference type="Gene3D" id="3.30.70.360">
    <property type="match status" value="1"/>
</dbReference>
<dbReference type="PANTHER" id="PTHR30575">
    <property type="entry name" value="PEPTIDASE M20"/>
    <property type="match status" value="1"/>
</dbReference>
<feature type="compositionally biased region" description="Low complexity" evidence="2">
    <location>
        <begin position="536"/>
        <end position="580"/>
    </location>
</feature>
<organism evidence="4 5">
    <name type="scientific">Parasitella parasitica</name>
    <dbReference type="NCBI Taxonomy" id="35722"/>
    <lineage>
        <taxon>Eukaryota</taxon>
        <taxon>Fungi</taxon>
        <taxon>Fungi incertae sedis</taxon>
        <taxon>Mucoromycota</taxon>
        <taxon>Mucoromycotina</taxon>
        <taxon>Mucoromycetes</taxon>
        <taxon>Mucorales</taxon>
        <taxon>Mucorineae</taxon>
        <taxon>Mucoraceae</taxon>
        <taxon>Parasitella</taxon>
    </lineage>
</organism>
<evidence type="ECO:0000256" key="2">
    <source>
        <dbReference type="SAM" id="MobiDB-lite"/>
    </source>
</evidence>
<dbReference type="SUPFAM" id="SSF55031">
    <property type="entry name" value="Bacterial exopeptidase dimerisation domain"/>
    <property type="match status" value="1"/>
</dbReference>
<protein>
    <recommendedName>
        <fullName evidence="3">Peptidase M20 dimerisation domain-containing protein</fullName>
    </recommendedName>
</protein>
<feature type="compositionally biased region" description="Polar residues" evidence="2">
    <location>
        <begin position="955"/>
        <end position="967"/>
    </location>
</feature>
<keyword evidence="5" id="KW-1185">Reference proteome</keyword>
<reference evidence="4 5" key="1">
    <citation type="submission" date="2014-09" db="EMBL/GenBank/DDBJ databases">
        <authorList>
            <person name="Ellenberger Sabrina"/>
        </authorList>
    </citation>
    <scope>NUCLEOTIDE SEQUENCE [LARGE SCALE GENOMIC DNA]</scope>
    <source>
        <strain evidence="4 5">CBS 412.66</strain>
    </source>
</reference>
<feature type="compositionally biased region" description="Low complexity" evidence="2">
    <location>
        <begin position="908"/>
        <end position="925"/>
    </location>
</feature>
<comment type="similarity">
    <text evidence="1">Belongs to the peptidase M20A family.</text>
</comment>
<feature type="region of interest" description="Disordered" evidence="2">
    <location>
        <begin position="875"/>
        <end position="967"/>
    </location>
</feature>
<dbReference type="GO" id="GO:0016805">
    <property type="term" value="F:dipeptidase activity"/>
    <property type="evidence" value="ECO:0007669"/>
    <property type="project" value="TreeGrafter"/>
</dbReference>
<evidence type="ECO:0000256" key="1">
    <source>
        <dbReference type="ARBA" id="ARBA00006247"/>
    </source>
</evidence>
<dbReference type="STRING" id="35722.A0A0B7MQA8"/>
<dbReference type="AlphaFoldDB" id="A0A0B7MQA8"/>
<dbReference type="EMBL" id="LN719154">
    <property type="protein sequence ID" value="CEP07262.1"/>
    <property type="molecule type" value="Genomic_DNA"/>
</dbReference>
<dbReference type="FunFam" id="3.30.70.360:FF:000004">
    <property type="entry name" value="Peptidase M20 domain-containing protein 2"/>
    <property type="match status" value="1"/>
</dbReference>
<dbReference type="OrthoDB" id="6119954at2759"/>
<feature type="compositionally biased region" description="Polar residues" evidence="2">
    <location>
        <begin position="524"/>
        <end position="535"/>
    </location>
</feature>
<evidence type="ECO:0000313" key="4">
    <source>
        <dbReference type="EMBL" id="CEP07262.1"/>
    </source>
</evidence>
<dbReference type="Gene3D" id="3.40.630.10">
    <property type="entry name" value="Zn peptidases"/>
    <property type="match status" value="1"/>
</dbReference>
<feature type="domain" description="Peptidase M20 dimerisation" evidence="3">
    <location>
        <begin position="174"/>
        <end position="269"/>
    </location>
</feature>
<sequence>MASKEIIQAINDTINNHNDELRDISLKIHDNPERGNKEYKAFHILTNYLESNGFKISRGVVGLETAFIAEYSNGKTGRRIGFCSEYDALPGVGHACGHNLIAISGVACALAMKRLLQEDLISGSVYLFGTPAEESTSGKCNFVDSGTVERLVDFSMMLHPGPDNGLYVQCLALHSFSVEFFGRQAHAGATPWEGVNALDALMQGFDNVAMLRQQTLTSNRVHGIITEGGKSPNVIPGYASAYFYTRSVTRDQLSELKVKVENCFKAAALATGCTMKITWAPWGQIDDVFTNEVLAETYKDHMKAEGAVFHSRQEEESIVTGSTDMGNITYVVPGIHAGFDIGTDAANHTVEFAAAAATEEAHEKTIRAARCLAMTAADVFEDDDLYDKAVAYFKKDWVRKLHYEDKVDSTLQAAVENSESAKIQVDEVPTANYTTSTTATSSSDSYLQSILSSPSQTAARSSSTSCTGSQTCVCYKCQRQRRRAGVSRTATAAAAAAAAAATAVMKSSKTSPDASTPLKKNENVNRLSNRPTEARSSSSFSCSSPAPPSNNNTAMISVTTPVSAVQSPTSPASPQQQQQQIQKLKRANTLRKTPTLKSYEKHLPRPAYAQQDSIYRFEQDGSVEQQKKEVATRKRSSSTSELLEKTAHDNYQISWKDEGTGDDLLTSLVTFQTIFEEKAGNENEGLSDLLEQRTKELKTQSILQMQQPVKQDEKLPQRLSECLTLSYRNGPRHNPLTLYHTMKMQGEKERLQAYSVAFQHCIHADSGMREWIKKPRTAPTRENCKLVQPAAVGRRPTLKRSLLHPLASRKNKVAGDELLIYSASSENLSARSAKSIEMISSPMPLVQQQQQQQSDQQITDIISATHMLLPNRQFSANTTTQPNKVPYEHIDTPSRPRQNATMTTIPPSLSSSELRDNSSVSSSESANGGPPVSAKPKKNRPGRLFSSIGRKTSMRSHSSNSNRTLSIRSLEKIDSGNESTVSQEKIALDDLCRVLPHIERSQLLPYVQEAHGDYMKALQLCKSALISGKLS</sequence>
<dbReference type="Proteomes" id="UP000054107">
    <property type="component" value="Unassembled WGS sequence"/>
</dbReference>
<dbReference type="PANTHER" id="PTHR30575:SF0">
    <property type="entry name" value="XAA-ARG DIPEPTIDASE"/>
    <property type="match status" value="1"/>
</dbReference>
<gene>
    <name evidence="4" type="primary">PARPA_00543.1 scaffold 917</name>
</gene>
<dbReference type="InterPro" id="IPR017439">
    <property type="entry name" value="Amidohydrolase"/>
</dbReference>